<dbReference type="SUPFAM" id="SSF52151">
    <property type="entry name" value="FabD/lysophospholipase-like"/>
    <property type="match status" value="1"/>
</dbReference>
<dbReference type="EMBL" id="JACXAA010000027">
    <property type="protein sequence ID" value="MBD2757650.1"/>
    <property type="molecule type" value="Genomic_DNA"/>
</dbReference>
<reference evidence="4" key="1">
    <citation type="submission" date="2020-09" db="EMBL/GenBank/DDBJ databases">
        <authorList>
            <person name="Kim M.K."/>
        </authorList>
    </citation>
    <scope>NUCLEOTIDE SEQUENCE</scope>
    <source>
        <strain evidence="4">BT704</strain>
    </source>
</reference>
<keyword evidence="5" id="KW-1185">Reference proteome</keyword>
<evidence type="ECO:0000313" key="4">
    <source>
        <dbReference type="EMBL" id="MBD2757650.1"/>
    </source>
</evidence>
<dbReference type="AlphaFoldDB" id="A0A927B8Y1"/>
<keyword evidence="2" id="KW-0472">Membrane</keyword>
<name>A0A927B8Y1_9BACT</name>
<sequence>MTSASQPNPPSIEPLRQIGLAISGGGFRASAFGLGCLSYLDHCLLTDSTGHGRSLRESVTFMSTTSGGSFVSLLYAENLYQSKTFADTYRQLRELMDGERLLNDAMRILEDPDAWKNTPTKQRNLINAYALALTDSQRLGTTTFDPLCQPQPDTLLPHLRQICVNSTEFKNGLSFRFQNVDGRLRKGFVGNFDLHFRRDALTTIRKLRLADMMAASSCFPSGFEPLMFPGDFAYGESGAEAGLTTDELQQAMFCRDAAEQTARLATHFDSLPPTLSEVELTLKAEETDDPPAASQAERPPVPPCKKPVEFGLMDGGIDDNQGIQGLMLGDSRAKTIGKGFDTLIACDVSSPYIDDYEPPAIDTQGWRQLSVLKLTFWAAVLLIGLPVLTGTLYAGPEWRIALVTFGLTMGLLLGGGLLGLWYWLRAAGGSSTWGQILQEYGGYFFRIPFGTLWQMIAARLSSVVLLAGDVFMKQIRRLIYQQFYANKAYQNRRVTVLIYELSTKYYPVTEARNKKWRPNPEPSAALMAVAEEARTMATTLWFDPIQVKRDMRDKIIATGQFTMCYNLLAYLDDVKNVTVSPEYRLALDTLTAQLEADWKAFQDKPLGMVNRLGARQAFSNNV</sequence>
<gene>
    <name evidence="4" type="ORF">IC230_32565</name>
</gene>
<dbReference type="Gene3D" id="3.40.1090.10">
    <property type="entry name" value="Cytosolic phospholipase A2 catalytic domain"/>
    <property type="match status" value="1"/>
</dbReference>
<evidence type="ECO:0000313" key="5">
    <source>
        <dbReference type="Proteomes" id="UP000653797"/>
    </source>
</evidence>
<feature type="transmembrane region" description="Helical" evidence="2">
    <location>
        <begin position="400"/>
        <end position="423"/>
    </location>
</feature>
<feature type="transmembrane region" description="Helical" evidence="2">
    <location>
        <begin position="443"/>
        <end position="467"/>
    </location>
</feature>
<dbReference type="GO" id="GO:0006629">
    <property type="term" value="P:lipid metabolic process"/>
    <property type="evidence" value="ECO:0007669"/>
    <property type="project" value="UniProtKB-KW"/>
</dbReference>
<comment type="caution">
    <text evidence="4">The sequence shown here is derived from an EMBL/GenBank/DDBJ whole genome shotgun (WGS) entry which is preliminary data.</text>
</comment>
<keyword evidence="2" id="KW-1133">Transmembrane helix</keyword>
<feature type="domain" description="PNPLA" evidence="3">
    <location>
        <begin position="20"/>
        <end position="230"/>
    </location>
</feature>
<dbReference type="RefSeq" id="WP_191043273.1">
    <property type="nucleotide sequence ID" value="NZ_JACXAA010000027.1"/>
</dbReference>
<keyword evidence="2" id="KW-0812">Transmembrane</keyword>
<proteinExistence type="predicted"/>
<dbReference type="Proteomes" id="UP000653797">
    <property type="component" value="Unassembled WGS sequence"/>
</dbReference>
<dbReference type="Pfam" id="PF01734">
    <property type="entry name" value="Patatin"/>
    <property type="match status" value="1"/>
</dbReference>
<evidence type="ECO:0000256" key="2">
    <source>
        <dbReference type="SAM" id="Phobius"/>
    </source>
</evidence>
<keyword evidence="1" id="KW-0443">Lipid metabolism</keyword>
<protein>
    <submittedName>
        <fullName evidence="4">Patatin-like phospholipase family protein</fullName>
    </submittedName>
</protein>
<evidence type="ECO:0000256" key="1">
    <source>
        <dbReference type="ARBA" id="ARBA00023098"/>
    </source>
</evidence>
<dbReference type="InterPro" id="IPR002641">
    <property type="entry name" value="PNPLA_dom"/>
</dbReference>
<organism evidence="4 5">
    <name type="scientific">Spirosoma validum</name>
    <dbReference type="NCBI Taxonomy" id="2771355"/>
    <lineage>
        <taxon>Bacteria</taxon>
        <taxon>Pseudomonadati</taxon>
        <taxon>Bacteroidota</taxon>
        <taxon>Cytophagia</taxon>
        <taxon>Cytophagales</taxon>
        <taxon>Cytophagaceae</taxon>
        <taxon>Spirosoma</taxon>
    </lineage>
</organism>
<feature type="transmembrane region" description="Helical" evidence="2">
    <location>
        <begin position="374"/>
        <end position="393"/>
    </location>
</feature>
<evidence type="ECO:0000259" key="3">
    <source>
        <dbReference type="Pfam" id="PF01734"/>
    </source>
</evidence>
<accession>A0A927B8Y1</accession>
<dbReference type="InterPro" id="IPR016035">
    <property type="entry name" value="Acyl_Trfase/lysoPLipase"/>
</dbReference>